<feature type="compositionally biased region" description="Low complexity" evidence="8">
    <location>
        <begin position="1018"/>
        <end position="1027"/>
    </location>
</feature>
<feature type="region of interest" description="Disordered" evidence="8">
    <location>
        <begin position="1677"/>
        <end position="1701"/>
    </location>
</feature>
<feature type="region of interest" description="Disordered" evidence="8">
    <location>
        <begin position="1770"/>
        <end position="1793"/>
    </location>
</feature>
<feature type="domain" description="TRASH" evidence="9">
    <location>
        <begin position="396"/>
        <end position="436"/>
    </location>
</feature>
<feature type="domain" description="TRASH" evidence="9">
    <location>
        <begin position="490"/>
        <end position="527"/>
    </location>
</feature>
<feature type="compositionally biased region" description="Basic and acidic residues" evidence="8">
    <location>
        <begin position="2280"/>
        <end position="2289"/>
    </location>
</feature>
<keyword evidence="5" id="KW-0863">Zinc-finger</keyword>
<accession>A0A7J6AQ34</accession>
<keyword evidence="7" id="KW-0832">Ubl conjugation</keyword>
<feature type="region of interest" description="Disordered" evidence="8">
    <location>
        <begin position="1"/>
        <end position="122"/>
    </location>
</feature>
<reference evidence="10 11" key="1">
    <citation type="submission" date="2020-02" db="EMBL/GenBank/DDBJ databases">
        <title>A chromosome-scale genome assembly of the black bullhead catfish (Ameiurus melas).</title>
        <authorList>
            <person name="Wen M."/>
            <person name="Zham M."/>
            <person name="Cabau C."/>
            <person name="Klopp C."/>
            <person name="Donnadieu C."/>
            <person name="Roques C."/>
            <person name="Bouchez O."/>
            <person name="Lampietro C."/>
            <person name="Jouanno E."/>
            <person name="Herpin A."/>
            <person name="Louis A."/>
            <person name="Berthelot C."/>
            <person name="Parey E."/>
            <person name="Roest-Crollius H."/>
            <person name="Braasch I."/>
            <person name="Postlethwait J."/>
            <person name="Robinson-Rechavi M."/>
            <person name="Echchiki A."/>
            <person name="Begum T."/>
            <person name="Montfort J."/>
            <person name="Schartl M."/>
            <person name="Bobe J."/>
            <person name="Guiguen Y."/>
        </authorList>
    </citation>
    <scope>NUCLEOTIDE SEQUENCE [LARGE SCALE GENOMIC DNA]</scope>
    <source>
        <strain evidence="10">M_S1</strain>
        <tissue evidence="10">Blood</tissue>
    </source>
</reference>
<keyword evidence="11" id="KW-1185">Reference proteome</keyword>
<comment type="caution">
    <text evidence="10">The sequence shown here is derived from an EMBL/GenBank/DDBJ whole genome shotgun (WGS) entry which is preliminary data.</text>
</comment>
<dbReference type="PANTHER" id="PTHR45736:SF5">
    <property type="entry name" value="ZINC FINGER MYM-TYPE PROTEIN 4"/>
    <property type="match status" value="1"/>
</dbReference>
<evidence type="ECO:0000256" key="6">
    <source>
        <dbReference type="ARBA" id="ARBA00022833"/>
    </source>
</evidence>
<feature type="region of interest" description="Disordered" evidence="8">
    <location>
        <begin position="277"/>
        <end position="344"/>
    </location>
</feature>
<feature type="compositionally biased region" description="Basic and acidic residues" evidence="8">
    <location>
        <begin position="64"/>
        <end position="79"/>
    </location>
</feature>
<organism evidence="10 11">
    <name type="scientific">Ameiurus melas</name>
    <name type="common">Black bullhead</name>
    <name type="synonym">Silurus melas</name>
    <dbReference type="NCBI Taxonomy" id="219545"/>
    <lineage>
        <taxon>Eukaryota</taxon>
        <taxon>Metazoa</taxon>
        <taxon>Chordata</taxon>
        <taxon>Craniata</taxon>
        <taxon>Vertebrata</taxon>
        <taxon>Euteleostomi</taxon>
        <taxon>Actinopterygii</taxon>
        <taxon>Neopterygii</taxon>
        <taxon>Teleostei</taxon>
        <taxon>Ostariophysi</taxon>
        <taxon>Siluriformes</taxon>
        <taxon>Ictaluridae</taxon>
        <taxon>Ameiurus</taxon>
    </lineage>
</organism>
<dbReference type="InterPro" id="IPR021893">
    <property type="entry name" value="ZMYM2-like_C"/>
</dbReference>
<feature type="compositionally biased region" description="Polar residues" evidence="8">
    <location>
        <begin position="1459"/>
        <end position="1470"/>
    </location>
</feature>
<dbReference type="PANTHER" id="PTHR45736">
    <property type="entry name" value="ZINC FINGER MYM-TYPE PROTEIN"/>
    <property type="match status" value="1"/>
</dbReference>
<feature type="compositionally biased region" description="Polar residues" evidence="8">
    <location>
        <begin position="83"/>
        <end position="112"/>
    </location>
</feature>
<keyword evidence="4" id="KW-0677">Repeat</keyword>
<feature type="region of interest" description="Disordered" evidence="8">
    <location>
        <begin position="1445"/>
        <end position="1489"/>
    </location>
</feature>
<feature type="domain" description="TRASH" evidence="9">
    <location>
        <begin position="731"/>
        <end position="766"/>
    </location>
</feature>
<feature type="region of interest" description="Disordered" evidence="8">
    <location>
        <begin position="624"/>
        <end position="662"/>
    </location>
</feature>
<feature type="domain" description="TRASH" evidence="9">
    <location>
        <begin position="350"/>
        <end position="386"/>
    </location>
</feature>
<feature type="region of interest" description="Disordered" evidence="8">
    <location>
        <begin position="2280"/>
        <end position="2303"/>
    </location>
</feature>
<feature type="compositionally biased region" description="Low complexity" evidence="8">
    <location>
        <begin position="277"/>
        <end position="325"/>
    </location>
</feature>
<evidence type="ECO:0000256" key="2">
    <source>
        <dbReference type="ARBA" id="ARBA00022553"/>
    </source>
</evidence>
<keyword evidence="3" id="KW-0479">Metal-binding</keyword>
<feature type="domain" description="TRASH" evidence="9">
    <location>
        <begin position="689"/>
        <end position="725"/>
    </location>
</feature>
<feature type="compositionally biased region" description="Basic and acidic residues" evidence="8">
    <location>
        <begin position="1140"/>
        <end position="1150"/>
    </location>
</feature>
<evidence type="ECO:0000256" key="3">
    <source>
        <dbReference type="ARBA" id="ARBA00022723"/>
    </source>
</evidence>
<evidence type="ECO:0000256" key="5">
    <source>
        <dbReference type="ARBA" id="ARBA00022771"/>
    </source>
</evidence>
<feature type="domain" description="TRASH" evidence="9">
    <location>
        <begin position="774"/>
        <end position="812"/>
    </location>
</feature>
<feature type="compositionally biased region" description="Low complexity" evidence="8">
    <location>
        <begin position="1617"/>
        <end position="1628"/>
    </location>
</feature>
<feature type="compositionally biased region" description="Pro residues" evidence="8">
    <location>
        <begin position="326"/>
        <end position="344"/>
    </location>
</feature>
<feature type="compositionally biased region" description="Polar residues" evidence="8">
    <location>
        <begin position="1677"/>
        <end position="1695"/>
    </location>
</feature>
<dbReference type="Proteomes" id="UP000593565">
    <property type="component" value="Unassembled WGS sequence"/>
</dbReference>
<feature type="region of interest" description="Disordered" evidence="8">
    <location>
        <begin position="2920"/>
        <end position="2942"/>
    </location>
</feature>
<sequence>MAENNAETVISVEEGRQKETEPSSGAENPRSDSSKQGVEEDELDGLPVFGADEGEGDLESCFTQKDKQTDDRVENENRKSVSPGANQSDESVQCSQMETGTSHNEGSASSQELGEGNQEEIVYSPLKKIKDEPIDEDYDKALLGSASSDISRIKEELENGDHESSVPLDELRISSVFSVRGNSDAISAPVAAPQPSPFTAMTQSVSAIRPPPIVLQAQMQPHFQAHLQLQPKTLAQLQPHLQTHLQTQLQTHLQPQLQLQAQLQAQLQTQLQSQLPHQLQPQLPHQLQPQLSHQLQPQLAHQLPHQLQPQLPHQLQPQTPPQFQTQPPPLPQAQPPPQQQPPPAPVRICCSGCSKVLQKGQTAFQKKGSNQLFCSTVCLTGFTLPPAPNIAPKKTCHLCLKVIGNPKDLITVPVDSANTLKEFCSLSCLSIYKSRVEGLVEEDTVIRCAVCRNPNEIQHEVNHQGILHRLCSDECFSRFRSSKRLSMSCCESCGNCTVTGNYHLVQIEDTVKKFCSPACISTFKQKSGKRVHCPCCQDFKAMDQMLEGTNAQGVIEFFCSSRCVANSQASCTLSGASFPCTNCQKLAVPQYHLAMPDGSIRNFCSYECVGRFQERLHRSIQMNGGSYHSPNTGLHPPVPHHSSDQGFNPNMAPGSNQNAMPPHVPVSRLTNPQDAQQQPEALSPAKPTCKQCQKQISSKPEVLQFKNHVGVFCSRLCCDMYKRERDVKAVCEYCKEEKVAKDVVIYEKQPHAFCCEGCKLLYKHDYAKQHRGQCRACAYCCNVTHKTIQNHFGGKLEEFCSEECMSLYTVLFYEMAKCHACKNQGPLKESVRWDETVRHFCNLHCLLHFCSKNIIPDQPNSNGITTAATTAQAPLSLSKDMPVIGGVVSLASALTGNTALTGALPTSNASSKIIGDASTQTDASVNGDPQQRRMLKNKAVMCKPINDEQSIQCDLEPLKLPSGTVIDENGEKVRLVPVPIPVPTPIYIPVPMHLYTQYTPIPLGFPLPMPVPLVVPASQESAQPSSAKGSVPSQSSVEDEDVEKGKSRPLSHGDQGSTYSADLESEARSTPFSVADPEDASHNLKPSVPVPELEARKAPPATSTVSNLLDLEKDIPLASNDHEATKEQKTSTKRRKRGKKGSDAEELKSFEEELDVADCPRWTVHNNLDQFNTELCQDGGTLERSIFISPECAPLDDELDEAQDVFKYVEKLTSSSESMIPSRPSLGTGSKTVRAHTSCTKRQFCIYCQKSNTKIARHLERMHSTETEVAYALSFPKRSKRRHMLLEQLRKKGNYQHNIEVIRSGNGDIVMQKRTKRKRSAKEYLPCQFCLAFFLREGLEKHECFCRTKMISRSCLESLEQPDTNHESFFQPTSEINKQSLVNLNLDQLQSPRSSSQDLESSLQSSAIGCSELLSQHNLETCSFSSIQSSTEFPDHTDLKAVLGPSHLFSQPSPEPFLPTNSDLGQSPRTDCSDEHTFTSSPKPSPQCSFESQRQAIELSSPVTFHLGSKPCYQSNLIISDESNPETSRASFELCRPSTPEPGPLPYPGSSPSHISVDSCFEEVLSSSPETSLPHTPEYCSIVESNINSSLESSTMYTDASSSVNLNAESCHQPIVSQMSSPRPSQPSFESSVLSSVGCDLKPPPSPELCNQSTFMLGHESTLQSNFESYTQAEKSSPNISPCCSPKSSHQTSLISGERRRDPTQASFELCLSSSPETSPLPHPESDPGLQISFESCVEPVFQSGSETSIFPTPESFCYQSVESDGKPAVEPCLTSSMKSSSPPPSSPEANAEFIPQIPSASSHCLGSDASSGLDYNLTNGDSSLGPPAESMTYQKEIFDLDSTCSSSSCTKTSSECVTESTLNLKNSPGLLSSLKSSPPSISNSSLISSASSELVLAQQISLNKTPGSEKVGMKRQFCLYCKKPYVKMARHLSQKHASETDVARALSFRKGSKKRLLLFEQLLKKGNYQHNVEVLKNGSGEVITSKRSTKDYSVDVYLPCQYCLAFYVRHDLWRHERCCKMRTNGNPVCLKRTASSKLLPLQGSVSGDLEEAIHSMKQDNVLHHIRGDALICKYGARLFVQLGHGKKHQVYVTQRMRELARLMLTVKELDGSVQYLHHVCTPSRFDLVIKGAKMVCGFDETLSTFEKPSLVLKMGGSIRQAAEIICGEKVMEGDAETVADVKDFIGLLEKNWISCATNADVVDPDGTEVDRCLEKPTAALSACQEICSVSNKPSQNPKPELYAHRTSQEDSENVDDNECGLCTVISNGSQFYSDKIEKLHSSTNDKKPSRNPAVQSALSQQSKVSYSTSGVLPLRTRAARGGKKQVCVYCRKPVIKIARHLSQNHAKEKDIAHALSFPKGSKTRRCLLKQLRNRGNYQHNVEVQQTGNGEIIPLRRQKKDNSLTSYQACPHCLGFFLQRDLWRHQRSCKMKKGDEVPPRRRRTRSSLSKNFASHGCLSEGCQNIVRNMRDDDISKYLRNDALICKFGNRLYEKHGGEKLGHENISKNLRALGRFMLAVRELDHNVEDLYQVCTESRFGLALEAAKMVGGFDPQSNKFTKSVALKMGSSLKLATEVALGENDLEDEARNRAKKFMELLGTDWFSYEPSRFHTSHGKQTEGDVLHLIKDVVKLQNFLKNTEDQAKSDLTEHPNRKSWKRLRESLLAEITLFNRGRRSIAEKMLLEDYIHRPKEPGCGKMHEPLTKLEQALNGVLIRLGVTCKDGSWIPVLFTQRMASSLDILIKHRADVGVPTDNPYMFPQMMADAHIRAHDCIRTFAQNCGASKPEVHTHKDVATIFQILSLDGSEKQQVAALLGDGSFDYQTLEENFSQLAEMLKRLQTTDEGTGAYKDIGLGLAAAPRCKRQKWNKEEQQAVRRRLGNYISTSKVPGKNDCLHCIRTEPEALGSRTWRDVKNYVHNTITSKKRKRRGSRQMDTESDEGDPDEIVALEAAAKRPRRKRRLRRCRGRRRSVTDVASGVVSTPPSSKLHHMYGVKAWASWVQRRTQHADASPLSVKEDVLDCSSEELSDALCHFISEVRRPNGQTYAPDSVYYLCLGIQQYLLENGRLENIFTDPLYNQFTADMTKIIKDWERSLTPNGFLQSRIEESFLWECKQLGALSPFVLLNTLIFFGVKHLNLKTVGQHQRLCFSAVTRCSRSAKHGKSSYLRFRFAGKGDGGKEKRVLLGKRKREEPEENAEYFEMPENTERPLHCPVRLYEFYLSKCPDSAKERPDVFYLQPESSCHPGSSVWYSTQPLDGAVLDNMLSRVLAVRDVHLEPKPQQHLSSSEEDTS</sequence>
<feature type="compositionally biased region" description="Basic and acidic residues" evidence="8">
    <location>
        <begin position="1110"/>
        <end position="1130"/>
    </location>
</feature>
<proteinExistence type="predicted"/>
<dbReference type="InterPro" id="IPR051284">
    <property type="entry name" value="ZnF_MYMT-QRICH1"/>
</dbReference>
<evidence type="ECO:0000313" key="11">
    <source>
        <dbReference type="Proteomes" id="UP000593565"/>
    </source>
</evidence>
<evidence type="ECO:0000256" key="7">
    <source>
        <dbReference type="ARBA" id="ARBA00022843"/>
    </source>
</evidence>
<dbReference type="InterPro" id="IPR011017">
    <property type="entry name" value="TRASH_dom"/>
</dbReference>
<feature type="region of interest" description="Disordered" evidence="8">
    <location>
        <begin position="2231"/>
        <end position="2255"/>
    </location>
</feature>
<evidence type="ECO:0000256" key="8">
    <source>
        <dbReference type="SAM" id="MobiDB-lite"/>
    </source>
</evidence>
<dbReference type="Pfam" id="PF25561">
    <property type="entry name" value="QRICH1"/>
    <property type="match status" value="1"/>
</dbReference>
<evidence type="ECO:0000256" key="1">
    <source>
        <dbReference type="ARBA" id="ARBA00022499"/>
    </source>
</evidence>
<protein>
    <recommendedName>
        <fullName evidence="9">TRASH domain-containing protein</fullName>
    </recommendedName>
</protein>
<name>A0A7J6AQ34_AMEME</name>
<keyword evidence="1" id="KW-1017">Isopeptide bond</keyword>
<feature type="region of interest" description="Disordered" evidence="8">
    <location>
        <begin position="1018"/>
        <end position="1150"/>
    </location>
</feature>
<gene>
    <name evidence="10" type="ORF">AMELA_G00119120</name>
</gene>
<feature type="compositionally biased region" description="Polar residues" evidence="8">
    <location>
        <begin position="644"/>
        <end position="659"/>
    </location>
</feature>
<feature type="domain" description="TRASH" evidence="9">
    <location>
        <begin position="818"/>
        <end position="853"/>
    </location>
</feature>
<feature type="domain" description="TRASH" evidence="9">
    <location>
        <begin position="580"/>
        <end position="616"/>
    </location>
</feature>
<keyword evidence="6" id="KW-0862">Zinc</keyword>
<dbReference type="SUPFAM" id="SSF57716">
    <property type="entry name" value="Glucocorticoid receptor-like (DNA-binding domain)"/>
    <property type="match status" value="1"/>
</dbReference>
<dbReference type="InterPro" id="IPR010507">
    <property type="entry name" value="Znf_MYM"/>
</dbReference>
<feature type="compositionally biased region" description="Polar residues" evidence="8">
    <location>
        <begin position="2293"/>
        <end position="2303"/>
    </location>
</feature>
<evidence type="ECO:0000259" key="9">
    <source>
        <dbReference type="SMART" id="SM00746"/>
    </source>
</evidence>
<feature type="domain" description="TRASH" evidence="9">
    <location>
        <begin position="448"/>
        <end position="483"/>
    </location>
</feature>
<dbReference type="EMBL" id="JAAGNN010000010">
    <property type="protein sequence ID" value="KAF4083648.1"/>
    <property type="molecule type" value="Genomic_DNA"/>
</dbReference>
<dbReference type="SMART" id="SM00746">
    <property type="entry name" value="TRASH"/>
    <property type="match status" value="9"/>
</dbReference>
<dbReference type="Pfam" id="PF12012">
    <property type="entry name" value="DUF3504"/>
    <property type="match status" value="1"/>
</dbReference>
<dbReference type="GO" id="GO:0008270">
    <property type="term" value="F:zinc ion binding"/>
    <property type="evidence" value="ECO:0007669"/>
    <property type="project" value="UniProtKB-KW"/>
</dbReference>
<dbReference type="Pfam" id="PF06467">
    <property type="entry name" value="zf-FCS"/>
    <property type="match status" value="4"/>
</dbReference>
<feature type="region of interest" description="Disordered" evidence="8">
    <location>
        <begin position="1615"/>
        <end position="1637"/>
    </location>
</feature>
<feature type="compositionally biased region" description="Polar residues" evidence="8">
    <location>
        <begin position="1478"/>
        <end position="1489"/>
    </location>
</feature>
<evidence type="ECO:0000313" key="10">
    <source>
        <dbReference type="EMBL" id="KAF4083648.1"/>
    </source>
</evidence>
<dbReference type="InterPro" id="IPR057926">
    <property type="entry name" value="QRICH1_dom"/>
</dbReference>
<keyword evidence="2" id="KW-0597">Phosphoprotein</keyword>
<evidence type="ECO:0000256" key="4">
    <source>
        <dbReference type="ARBA" id="ARBA00022737"/>
    </source>
</evidence>